<organism evidence="1">
    <name type="scientific">Arundo donax</name>
    <name type="common">Giant reed</name>
    <name type="synonym">Donax arundinaceus</name>
    <dbReference type="NCBI Taxonomy" id="35708"/>
    <lineage>
        <taxon>Eukaryota</taxon>
        <taxon>Viridiplantae</taxon>
        <taxon>Streptophyta</taxon>
        <taxon>Embryophyta</taxon>
        <taxon>Tracheophyta</taxon>
        <taxon>Spermatophyta</taxon>
        <taxon>Magnoliopsida</taxon>
        <taxon>Liliopsida</taxon>
        <taxon>Poales</taxon>
        <taxon>Poaceae</taxon>
        <taxon>PACMAD clade</taxon>
        <taxon>Arundinoideae</taxon>
        <taxon>Arundineae</taxon>
        <taxon>Arundo</taxon>
    </lineage>
</organism>
<reference evidence="1" key="2">
    <citation type="journal article" date="2015" name="Data Brief">
        <title>Shoot transcriptome of the giant reed, Arundo donax.</title>
        <authorList>
            <person name="Barrero R.A."/>
            <person name="Guerrero F.D."/>
            <person name="Moolhuijzen P."/>
            <person name="Goolsby J.A."/>
            <person name="Tidwell J."/>
            <person name="Bellgard S.E."/>
            <person name="Bellgard M.I."/>
        </authorList>
    </citation>
    <scope>NUCLEOTIDE SEQUENCE</scope>
    <source>
        <tissue evidence="1">Shoot tissue taken approximately 20 cm above the soil surface</tissue>
    </source>
</reference>
<accession>A0A0A9HQG3</accession>
<protein>
    <submittedName>
        <fullName evidence="1">Uncharacterized protein</fullName>
    </submittedName>
</protein>
<proteinExistence type="predicted"/>
<evidence type="ECO:0000313" key="1">
    <source>
        <dbReference type="EMBL" id="JAE35128.1"/>
    </source>
</evidence>
<reference evidence="1" key="1">
    <citation type="submission" date="2014-09" db="EMBL/GenBank/DDBJ databases">
        <authorList>
            <person name="Magalhaes I.L.F."/>
            <person name="Oliveira U."/>
            <person name="Santos F.R."/>
            <person name="Vidigal T.H.D.A."/>
            <person name="Brescovit A.D."/>
            <person name="Santos A.J."/>
        </authorList>
    </citation>
    <scope>NUCLEOTIDE SEQUENCE</scope>
    <source>
        <tissue evidence="1">Shoot tissue taken approximately 20 cm above the soil surface</tissue>
    </source>
</reference>
<dbReference type="EMBL" id="GBRH01162768">
    <property type="protein sequence ID" value="JAE35128.1"/>
    <property type="molecule type" value="Transcribed_RNA"/>
</dbReference>
<dbReference type="AlphaFoldDB" id="A0A0A9HQG3"/>
<name>A0A0A9HQG3_ARUDO</name>
<sequence length="29" mass="3198">MKAKIQAMQGTCSFSSGQRCIRVSHVLMV</sequence>